<dbReference type="AlphaFoldDB" id="X1BSQ4"/>
<evidence type="ECO:0000313" key="1">
    <source>
        <dbReference type="EMBL" id="GAG84177.1"/>
    </source>
</evidence>
<proteinExistence type="predicted"/>
<organism evidence="1">
    <name type="scientific">marine sediment metagenome</name>
    <dbReference type="NCBI Taxonomy" id="412755"/>
    <lineage>
        <taxon>unclassified sequences</taxon>
        <taxon>metagenomes</taxon>
        <taxon>ecological metagenomes</taxon>
    </lineage>
</organism>
<sequence>YSFISYVGHDLWFANVSSSALVASYTVTDLAGQPGRQQQL</sequence>
<name>X1BSQ4_9ZZZZ</name>
<reference evidence="1" key="1">
    <citation type="journal article" date="2014" name="Front. Microbiol.">
        <title>High frequency of phylogenetically diverse reductive dehalogenase-homologous genes in deep subseafloor sedimentary metagenomes.</title>
        <authorList>
            <person name="Kawai M."/>
            <person name="Futagami T."/>
            <person name="Toyoda A."/>
            <person name="Takaki Y."/>
            <person name="Nishi S."/>
            <person name="Hori S."/>
            <person name="Arai W."/>
            <person name="Tsubouchi T."/>
            <person name="Morono Y."/>
            <person name="Uchiyama I."/>
            <person name="Ito T."/>
            <person name="Fujiyama A."/>
            <person name="Inagaki F."/>
            <person name="Takami H."/>
        </authorList>
    </citation>
    <scope>NUCLEOTIDE SEQUENCE</scope>
    <source>
        <strain evidence="1">Expedition CK06-06</strain>
    </source>
</reference>
<protein>
    <submittedName>
        <fullName evidence="1">Uncharacterized protein</fullName>
    </submittedName>
</protein>
<comment type="caution">
    <text evidence="1">The sequence shown here is derived from an EMBL/GenBank/DDBJ whole genome shotgun (WGS) entry which is preliminary data.</text>
</comment>
<feature type="non-terminal residue" evidence="1">
    <location>
        <position position="1"/>
    </location>
</feature>
<gene>
    <name evidence="1" type="ORF">S01H4_34015</name>
</gene>
<dbReference type="EMBL" id="BART01017963">
    <property type="protein sequence ID" value="GAG84177.1"/>
    <property type="molecule type" value="Genomic_DNA"/>
</dbReference>
<accession>X1BSQ4</accession>